<dbReference type="Proteomes" id="UP000756346">
    <property type="component" value="Unassembled WGS sequence"/>
</dbReference>
<feature type="region of interest" description="Disordered" evidence="6">
    <location>
        <begin position="1"/>
        <end position="60"/>
    </location>
</feature>
<dbReference type="SMART" id="SM00906">
    <property type="entry name" value="Fungal_trans"/>
    <property type="match status" value="1"/>
</dbReference>
<dbReference type="InterPro" id="IPR051127">
    <property type="entry name" value="Fungal_SecMet_Regulators"/>
</dbReference>
<dbReference type="PANTHER" id="PTHR47424:SF3">
    <property type="entry name" value="REGULATORY PROTEIN GAL4"/>
    <property type="match status" value="1"/>
</dbReference>
<feature type="region of interest" description="Disordered" evidence="6">
    <location>
        <begin position="140"/>
        <end position="163"/>
    </location>
</feature>
<evidence type="ECO:0000259" key="7">
    <source>
        <dbReference type="PROSITE" id="PS50048"/>
    </source>
</evidence>
<gene>
    <name evidence="8" type="ORF">B0I36DRAFT_367396</name>
</gene>
<dbReference type="InterPro" id="IPR001138">
    <property type="entry name" value="Zn2Cys6_DnaBD"/>
</dbReference>
<dbReference type="AlphaFoldDB" id="A0A9P9BK86"/>
<feature type="region of interest" description="Disordered" evidence="6">
    <location>
        <begin position="224"/>
        <end position="277"/>
    </location>
</feature>
<dbReference type="GeneID" id="70188999"/>
<protein>
    <submittedName>
        <fullName evidence="8">Fungal-specific transcription factor domain-containing protein</fullName>
    </submittedName>
</protein>
<organism evidence="8 9">
    <name type="scientific">Microdochium trichocladiopsis</name>
    <dbReference type="NCBI Taxonomy" id="1682393"/>
    <lineage>
        <taxon>Eukaryota</taxon>
        <taxon>Fungi</taxon>
        <taxon>Dikarya</taxon>
        <taxon>Ascomycota</taxon>
        <taxon>Pezizomycotina</taxon>
        <taxon>Sordariomycetes</taxon>
        <taxon>Xylariomycetidae</taxon>
        <taxon>Xylariales</taxon>
        <taxon>Microdochiaceae</taxon>
        <taxon>Microdochium</taxon>
    </lineage>
</organism>
<evidence type="ECO:0000256" key="6">
    <source>
        <dbReference type="SAM" id="MobiDB-lite"/>
    </source>
</evidence>
<dbReference type="InterPro" id="IPR007219">
    <property type="entry name" value="XnlR_reg_dom"/>
</dbReference>
<dbReference type="RefSeq" id="XP_046007122.1">
    <property type="nucleotide sequence ID" value="XM_046159453.1"/>
</dbReference>
<keyword evidence="9" id="KW-1185">Reference proteome</keyword>
<evidence type="ECO:0000313" key="9">
    <source>
        <dbReference type="Proteomes" id="UP000756346"/>
    </source>
</evidence>
<keyword evidence="1" id="KW-0479">Metal-binding</keyword>
<dbReference type="GO" id="GO:0006351">
    <property type="term" value="P:DNA-templated transcription"/>
    <property type="evidence" value="ECO:0007669"/>
    <property type="project" value="InterPro"/>
</dbReference>
<dbReference type="GO" id="GO:0008270">
    <property type="term" value="F:zinc ion binding"/>
    <property type="evidence" value="ECO:0007669"/>
    <property type="project" value="InterPro"/>
</dbReference>
<name>A0A9P9BK86_9PEZI</name>
<comment type="caution">
    <text evidence="8">The sequence shown here is derived from an EMBL/GenBank/DDBJ whole genome shotgun (WGS) entry which is preliminary data.</text>
</comment>
<reference evidence="8" key="1">
    <citation type="journal article" date="2021" name="Nat. Commun.">
        <title>Genetic determinants of endophytism in the Arabidopsis root mycobiome.</title>
        <authorList>
            <person name="Mesny F."/>
            <person name="Miyauchi S."/>
            <person name="Thiergart T."/>
            <person name="Pickel B."/>
            <person name="Atanasova L."/>
            <person name="Karlsson M."/>
            <person name="Huettel B."/>
            <person name="Barry K.W."/>
            <person name="Haridas S."/>
            <person name="Chen C."/>
            <person name="Bauer D."/>
            <person name="Andreopoulos W."/>
            <person name="Pangilinan J."/>
            <person name="LaButti K."/>
            <person name="Riley R."/>
            <person name="Lipzen A."/>
            <person name="Clum A."/>
            <person name="Drula E."/>
            <person name="Henrissat B."/>
            <person name="Kohler A."/>
            <person name="Grigoriev I.V."/>
            <person name="Martin F.M."/>
            <person name="Hacquard S."/>
        </authorList>
    </citation>
    <scope>NUCLEOTIDE SEQUENCE</scope>
    <source>
        <strain evidence="8">MPI-CAGE-CH-0230</strain>
    </source>
</reference>
<dbReference type="CDD" id="cd12148">
    <property type="entry name" value="fungal_TF_MHR"/>
    <property type="match status" value="1"/>
</dbReference>
<accession>A0A9P9BK86</accession>
<proteinExistence type="predicted"/>
<dbReference type="PROSITE" id="PS50048">
    <property type="entry name" value="ZN2_CY6_FUNGAL_2"/>
    <property type="match status" value="1"/>
</dbReference>
<dbReference type="CDD" id="cd00067">
    <property type="entry name" value="GAL4"/>
    <property type="match status" value="1"/>
</dbReference>
<evidence type="ECO:0000256" key="2">
    <source>
        <dbReference type="ARBA" id="ARBA00023015"/>
    </source>
</evidence>
<feature type="domain" description="Zn(2)-C6 fungal-type" evidence="7">
    <location>
        <begin position="67"/>
        <end position="97"/>
    </location>
</feature>
<evidence type="ECO:0000256" key="1">
    <source>
        <dbReference type="ARBA" id="ARBA00022723"/>
    </source>
</evidence>
<dbReference type="InterPro" id="IPR036864">
    <property type="entry name" value="Zn2-C6_fun-type_DNA-bd_sf"/>
</dbReference>
<dbReference type="GO" id="GO:0000978">
    <property type="term" value="F:RNA polymerase II cis-regulatory region sequence-specific DNA binding"/>
    <property type="evidence" value="ECO:0007669"/>
    <property type="project" value="TreeGrafter"/>
</dbReference>
<dbReference type="PANTHER" id="PTHR47424">
    <property type="entry name" value="REGULATORY PROTEIN GAL4"/>
    <property type="match status" value="1"/>
</dbReference>
<dbReference type="PROSITE" id="PS00463">
    <property type="entry name" value="ZN2_CY6_FUNGAL_1"/>
    <property type="match status" value="1"/>
</dbReference>
<keyword evidence="5" id="KW-0539">Nucleus</keyword>
<keyword evidence="2" id="KW-0805">Transcription regulation</keyword>
<keyword evidence="3" id="KW-0238">DNA-binding</keyword>
<dbReference type="Pfam" id="PF00172">
    <property type="entry name" value="Zn_clus"/>
    <property type="match status" value="1"/>
</dbReference>
<dbReference type="SUPFAM" id="SSF57701">
    <property type="entry name" value="Zn2/Cys6 DNA-binding domain"/>
    <property type="match status" value="1"/>
</dbReference>
<dbReference type="GO" id="GO:0000981">
    <property type="term" value="F:DNA-binding transcription factor activity, RNA polymerase II-specific"/>
    <property type="evidence" value="ECO:0007669"/>
    <property type="project" value="InterPro"/>
</dbReference>
<dbReference type="GO" id="GO:0005634">
    <property type="term" value="C:nucleus"/>
    <property type="evidence" value="ECO:0007669"/>
    <property type="project" value="TreeGrafter"/>
</dbReference>
<dbReference type="EMBL" id="JAGTJQ010000010">
    <property type="protein sequence ID" value="KAH7020921.1"/>
    <property type="molecule type" value="Genomic_DNA"/>
</dbReference>
<sequence length="837" mass="92391">MHTHKHMAASPPNSTPDHINGLRGGGGGGGEDDDDLVHRRDSNTTTNGDDDGHAENGPRKRRRIPVACSWCRARKSRCDGQRPKCGSCEAQDIECIYAQNPPTANATVPKVFLDLVEARLSAVERDLRVLKGKNSQTGLLTPAHMPFRDENNQSPTAQTGPGIEVSVAADDDDDASSVYSPDVTDGIGSIEFAAEEDSAAYFGPTSNIAFTRVIRRAISTVIKDPQRTGPLSPCPDDDLQKHRPPLAVSRPPSPPSHARKVSWTGRRSSPETFHIPPEEETTRLIRRYFSDTGLLFPYIHEETFWKTYLSARACRFRGVKKSWLGLLNMVMAMAMSTDMDAGMNAAERAVHGDVFLGRAKALCVGQMMTSASVETVQVMLLMTQYLQSTQRSIRTWTVHGLAVKAALQLGLHSEEALRRHAPLERETRIRTWYACIILDRTLCMTFGRPPAIPESYVRTPLPAHYMEFSSQNKAVPCSWSTEEVSTAFFNVTISLHQIMCKVIDMLYAHNIGCSTPTPLADTASVILQTEQQLVSWRSSLPASLKLVNADELAADSGVLSLQKKLRVILTLRYHNLRILAHRPILDRYLELLQGSVLDPHEASVLWQISHRSKSSCFQSAEVIVNVVSTTTHSSAEHRNLLGAWWFTLYYTFNAALTLVAIMISEDVNPLDLDNQMPLPRNGSASVTHKQKTVLNQAIECLPLIDHRNPVIEKCTKFTSALRHCAQGFPRPRQLHHNNMLQISAQTLPAGSRRHSMFEVPPSTSTMNSSGGMAIGNHHMPAGLSIPASAAMLPPPAGAASFLPPEFDFSDMSLDLTDMMGYTEPGFIDNMPTSDLVW</sequence>
<keyword evidence="4" id="KW-0804">Transcription</keyword>
<dbReference type="OrthoDB" id="424974at2759"/>
<evidence type="ECO:0000256" key="4">
    <source>
        <dbReference type="ARBA" id="ARBA00023163"/>
    </source>
</evidence>
<dbReference type="GO" id="GO:0000435">
    <property type="term" value="P:positive regulation of transcription from RNA polymerase II promoter by galactose"/>
    <property type="evidence" value="ECO:0007669"/>
    <property type="project" value="TreeGrafter"/>
</dbReference>
<dbReference type="Pfam" id="PF04082">
    <property type="entry name" value="Fungal_trans"/>
    <property type="match status" value="1"/>
</dbReference>
<dbReference type="SMART" id="SM00066">
    <property type="entry name" value="GAL4"/>
    <property type="match status" value="1"/>
</dbReference>
<evidence type="ECO:0000313" key="8">
    <source>
        <dbReference type="EMBL" id="KAH7020921.1"/>
    </source>
</evidence>
<evidence type="ECO:0000256" key="3">
    <source>
        <dbReference type="ARBA" id="ARBA00023125"/>
    </source>
</evidence>
<evidence type="ECO:0000256" key="5">
    <source>
        <dbReference type="ARBA" id="ARBA00023242"/>
    </source>
</evidence>
<dbReference type="Gene3D" id="4.10.240.10">
    <property type="entry name" value="Zn(2)-C6 fungal-type DNA-binding domain"/>
    <property type="match status" value="1"/>
</dbReference>